<evidence type="ECO:0000313" key="3">
    <source>
        <dbReference type="Proteomes" id="UP000298616"/>
    </source>
</evidence>
<evidence type="ECO:0000256" key="1">
    <source>
        <dbReference type="ARBA" id="ARBA00022649"/>
    </source>
</evidence>
<protein>
    <recommendedName>
        <fullName evidence="4">Type II toxin-antitoxin system RelE/ParE family toxin</fullName>
    </recommendedName>
</protein>
<dbReference type="Gene3D" id="3.30.2310.20">
    <property type="entry name" value="RelE-like"/>
    <property type="match status" value="1"/>
</dbReference>
<dbReference type="InterPro" id="IPR007712">
    <property type="entry name" value="RelE/ParE_toxin"/>
</dbReference>
<dbReference type="EMBL" id="CP028923">
    <property type="protein sequence ID" value="QCK14483.1"/>
    <property type="molecule type" value="Genomic_DNA"/>
</dbReference>
<keyword evidence="1" id="KW-1277">Toxin-antitoxin system</keyword>
<dbReference type="InterPro" id="IPR035093">
    <property type="entry name" value="RelE/ParE_toxin_dom_sf"/>
</dbReference>
<dbReference type="Pfam" id="PF05016">
    <property type="entry name" value="ParE_toxin"/>
    <property type="match status" value="1"/>
</dbReference>
<evidence type="ECO:0008006" key="4">
    <source>
        <dbReference type="Google" id="ProtNLM"/>
    </source>
</evidence>
<proteinExistence type="predicted"/>
<evidence type="ECO:0000313" key="2">
    <source>
        <dbReference type="EMBL" id="QCK14483.1"/>
    </source>
</evidence>
<dbReference type="KEGG" id="fpf:DCC35_06880"/>
<organism evidence="2 3">
    <name type="scientific">Mangrovivirga cuniculi</name>
    <dbReference type="NCBI Taxonomy" id="2715131"/>
    <lineage>
        <taxon>Bacteria</taxon>
        <taxon>Pseudomonadati</taxon>
        <taxon>Bacteroidota</taxon>
        <taxon>Cytophagia</taxon>
        <taxon>Cytophagales</taxon>
        <taxon>Mangrovivirgaceae</taxon>
        <taxon>Mangrovivirga</taxon>
    </lineage>
</organism>
<reference evidence="2 3" key="1">
    <citation type="submission" date="2018-04" db="EMBL/GenBank/DDBJ databases">
        <title>Complete genome uncultured novel isolate.</title>
        <authorList>
            <person name="Merlino G."/>
        </authorList>
    </citation>
    <scope>NUCLEOTIDE SEQUENCE [LARGE SCALE GENOMIC DNA]</scope>
    <source>
        <strain evidence="3">R1DC9</strain>
    </source>
</reference>
<accession>A0A4D7JHG5</accession>
<dbReference type="OrthoDB" id="595476at2"/>
<gene>
    <name evidence="2" type="ORF">DCC35_06880</name>
</gene>
<sequence length="100" mass="11974">MTYNYRFSEEAESDIYDSYLWYEKQRSGLGEEFLKELENAARAIISNPTTYRIRFKKKVRVFVVNRFPYLILYIVNGGNIDAISVFNTNQDSKKWKKRVK</sequence>
<name>A0A4D7JHG5_9BACT</name>
<dbReference type="Proteomes" id="UP000298616">
    <property type="component" value="Chromosome"/>
</dbReference>
<dbReference type="AlphaFoldDB" id="A0A4D7JHG5"/>
<keyword evidence="3" id="KW-1185">Reference proteome</keyword>
<dbReference type="RefSeq" id="WP_137090072.1">
    <property type="nucleotide sequence ID" value="NZ_CP028923.1"/>
</dbReference>